<evidence type="ECO:0000259" key="2">
    <source>
        <dbReference type="SMART" id="SM00934"/>
    </source>
</evidence>
<evidence type="ECO:0000256" key="1">
    <source>
        <dbReference type="ARBA" id="ARBA00023239"/>
    </source>
</evidence>
<dbReference type="PANTHER" id="PTHR35039:SF3">
    <property type="entry name" value="3-KETO-L-GULONATE-6-PHOSPHATE DECARBOXYLASE SGBH-RELATED"/>
    <property type="match status" value="1"/>
</dbReference>
<dbReference type="RefSeq" id="WP_056942912.1">
    <property type="nucleotide sequence ID" value="NZ_AZCX01000009.1"/>
</dbReference>
<dbReference type="SMART" id="SM00934">
    <property type="entry name" value="OMPdecase"/>
    <property type="match status" value="1"/>
</dbReference>
<proteinExistence type="predicted"/>
<reference evidence="3 4" key="1">
    <citation type="journal article" date="2015" name="Genome Announc.">
        <title>Expanding the biotechnology potential of lactobacilli through comparative genomics of 213 strains and associated genera.</title>
        <authorList>
            <person name="Sun Z."/>
            <person name="Harris H.M."/>
            <person name="McCann A."/>
            <person name="Guo C."/>
            <person name="Argimon S."/>
            <person name="Zhang W."/>
            <person name="Yang X."/>
            <person name="Jeffery I.B."/>
            <person name="Cooney J.C."/>
            <person name="Kagawa T.F."/>
            <person name="Liu W."/>
            <person name="Song Y."/>
            <person name="Salvetti E."/>
            <person name="Wrobel A."/>
            <person name="Rasinkangas P."/>
            <person name="Parkhill J."/>
            <person name="Rea M.C."/>
            <person name="O'Sullivan O."/>
            <person name="Ritari J."/>
            <person name="Douillard F.P."/>
            <person name="Paul Ross R."/>
            <person name="Yang R."/>
            <person name="Briner A.E."/>
            <person name="Felis G.E."/>
            <person name="de Vos W.M."/>
            <person name="Barrangou R."/>
            <person name="Klaenhammer T.R."/>
            <person name="Caufield P.W."/>
            <person name="Cui Y."/>
            <person name="Zhang H."/>
            <person name="O'Toole P.W."/>
        </authorList>
    </citation>
    <scope>NUCLEOTIDE SEQUENCE [LARGE SCALE GENOMIC DNA]</scope>
    <source>
        <strain evidence="3 4">JCM 15530</strain>
    </source>
</reference>
<dbReference type="GO" id="GO:0004590">
    <property type="term" value="F:orotidine-5'-phosphate decarboxylase activity"/>
    <property type="evidence" value="ECO:0007669"/>
    <property type="project" value="InterPro"/>
</dbReference>
<keyword evidence="4" id="KW-1185">Reference proteome</keyword>
<evidence type="ECO:0000313" key="4">
    <source>
        <dbReference type="Proteomes" id="UP000050911"/>
    </source>
</evidence>
<gene>
    <name evidence="3" type="ORF">FC96_GL002536</name>
</gene>
<evidence type="ECO:0000313" key="3">
    <source>
        <dbReference type="EMBL" id="KRK47417.1"/>
    </source>
</evidence>
<dbReference type="InterPro" id="IPR013785">
    <property type="entry name" value="Aldolase_TIM"/>
</dbReference>
<dbReference type="GO" id="GO:0006207">
    <property type="term" value="P:'de novo' pyrimidine nucleobase biosynthetic process"/>
    <property type="evidence" value="ECO:0007669"/>
    <property type="project" value="InterPro"/>
</dbReference>
<dbReference type="PANTHER" id="PTHR35039">
    <property type="entry name" value="3-KETO-L-GULONATE-6-PHOSPHATE DECARBOXYLASE SGBH-RELATED"/>
    <property type="match status" value="1"/>
</dbReference>
<dbReference type="GO" id="GO:0019854">
    <property type="term" value="P:L-ascorbic acid catabolic process"/>
    <property type="evidence" value="ECO:0007669"/>
    <property type="project" value="TreeGrafter"/>
</dbReference>
<dbReference type="GO" id="GO:0033982">
    <property type="term" value="F:3-dehydro-L-gulonate-6-phosphate decarboxylase activity"/>
    <property type="evidence" value="ECO:0007669"/>
    <property type="project" value="TreeGrafter"/>
</dbReference>
<sequence length="207" mass="22154">MKLQAAIDRVSLDKALDLVAKFDGVVDIIELGTSIIKDYGMETLKAQNLKLSNATLLLDIKTNDEGVYEFKKGYAVPADILTVMASSSNETIEQVYELSEAQGKATFIDLLGVTNDRVAELKHLENAIFGLHHSKDTGGNFDAVATVADFHQAFPEIKHVAVAGGIDLDQAHKLAEQGIAEVAIVGGKISGADDPVASAKQFMEAIK</sequence>
<dbReference type="OrthoDB" id="43475at2"/>
<dbReference type="SUPFAM" id="SSF51366">
    <property type="entry name" value="Ribulose-phoshate binding barrel"/>
    <property type="match status" value="1"/>
</dbReference>
<protein>
    <submittedName>
        <fullName evidence="3">3-hexulose-6-phosphate synthase</fullName>
    </submittedName>
</protein>
<name>A0A0R1HP80_9LACO</name>
<dbReference type="AlphaFoldDB" id="A0A0R1HP80"/>
<dbReference type="Proteomes" id="UP000050911">
    <property type="component" value="Unassembled WGS sequence"/>
</dbReference>
<organism evidence="3 4">
    <name type="scientific">Secundilactobacillus kimchicus JCM 15530</name>
    <dbReference type="NCBI Taxonomy" id="1302272"/>
    <lineage>
        <taxon>Bacteria</taxon>
        <taxon>Bacillati</taxon>
        <taxon>Bacillota</taxon>
        <taxon>Bacilli</taxon>
        <taxon>Lactobacillales</taxon>
        <taxon>Lactobacillaceae</taxon>
        <taxon>Secundilactobacillus</taxon>
    </lineage>
</organism>
<dbReference type="Pfam" id="PF00215">
    <property type="entry name" value="OMPdecase"/>
    <property type="match status" value="1"/>
</dbReference>
<dbReference type="InterPro" id="IPR001754">
    <property type="entry name" value="OMPdeCOase_dom"/>
</dbReference>
<dbReference type="STRING" id="1302272.FC96_GL002536"/>
<dbReference type="EMBL" id="AZCX01000009">
    <property type="protein sequence ID" value="KRK47417.1"/>
    <property type="molecule type" value="Genomic_DNA"/>
</dbReference>
<dbReference type="PATRIC" id="fig|1302272.5.peg.2586"/>
<dbReference type="InterPro" id="IPR011060">
    <property type="entry name" value="RibuloseP-bd_barrel"/>
</dbReference>
<comment type="caution">
    <text evidence="3">The sequence shown here is derived from an EMBL/GenBank/DDBJ whole genome shotgun (WGS) entry which is preliminary data.</text>
</comment>
<keyword evidence="1" id="KW-0456">Lyase</keyword>
<feature type="domain" description="Orotidine 5'-phosphate decarboxylase" evidence="2">
    <location>
        <begin position="2"/>
        <end position="202"/>
    </location>
</feature>
<accession>A0A0R1HP80</accession>
<dbReference type="Gene3D" id="3.20.20.70">
    <property type="entry name" value="Aldolase class I"/>
    <property type="match status" value="1"/>
</dbReference>